<comment type="caution">
    <text evidence="1">The sequence shown here is derived from an EMBL/GenBank/DDBJ whole genome shotgun (WGS) entry which is preliminary data.</text>
</comment>
<gene>
    <name evidence="1" type="ORF">FGF67_16865</name>
</gene>
<reference evidence="1 2" key="1">
    <citation type="submission" date="2019-05" db="EMBL/GenBank/DDBJ databases">
        <title>Tamlana fucoidanivorans sp. nov., isolated from the surface of algae collected from Fujian province in China.</title>
        <authorList>
            <person name="Li J."/>
        </authorList>
    </citation>
    <scope>NUCLEOTIDE SEQUENCE [LARGE SCALE GENOMIC DNA]</scope>
    <source>
        <strain evidence="1 2">CW2-9</strain>
    </source>
</reference>
<evidence type="ECO:0000313" key="2">
    <source>
        <dbReference type="Proteomes" id="UP000308713"/>
    </source>
</evidence>
<protein>
    <submittedName>
        <fullName evidence="1">Uncharacterized protein</fullName>
    </submittedName>
</protein>
<dbReference type="AlphaFoldDB" id="A0A5C4SAQ8"/>
<keyword evidence="2" id="KW-1185">Reference proteome</keyword>
<organism evidence="1 2">
    <name type="scientific">Allotamlana fucoidanivorans</name>
    <dbReference type="NCBI Taxonomy" id="2583814"/>
    <lineage>
        <taxon>Bacteria</taxon>
        <taxon>Pseudomonadati</taxon>
        <taxon>Bacteroidota</taxon>
        <taxon>Flavobacteriia</taxon>
        <taxon>Flavobacteriales</taxon>
        <taxon>Flavobacteriaceae</taxon>
        <taxon>Allotamlana</taxon>
    </lineage>
</organism>
<name>A0A5C4SAQ8_9FLAO</name>
<sequence>MSLYSQNNKDHKLFLKDSTVLIAKQVNTTSNRKCAIVTTKDGERLKIPYNKIYRHLYYLRNTVFSPRNVKRLTEFVLISEDKGDMMNVHVEGRCNLYTGYIPQLRNSGAYGFYVKRNGENIATCIASTNWMESRNFKEIATDYFKDCPEMVEQIQIRLDKNNIEELIEFYNNQCQ</sequence>
<dbReference type="RefSeq" id="WP_139698920.1">
    <property type="nucleotide sequence ID" value="NZ_CP074074.1"/>
</dbReference>
<dbReference type="Proteomes" id="UP000308713">
    <property type="component" value="Unassembled WGS sequence"/>
</dbReference>
<evidence type="ECO:0000313" key="1">
    <source>
        <dbReference type="EMBL" id="TNJ40637.1"/>
    </source>
</evidence>
<dbReference type="OrthoDB" id="1117699at2"/>
<proteinExistence type="predicted"/>
<dbReference type="EMBL" id="VDCS01000057">
    <property type="protein sequence ID" value="TNJ40637.1"/>
    <property type="molecule type" value="Genomic_DNA"/>
</dbReference>
<accession>A0A5C4SAQ8</accession>